<dbReference type="CDD" id="cd02440">
    <property type="entry name" value="AdoMet_MTases"/>
    <property type="match status" value="1"/>
</dbReference>
<dbReference type="Gene3D" id="3.40.50.150">
    <property type="entry name" value="Vaccinia Virus protein VP39"/>
    <property type="match status" value="1"/>
</dbReference>
<accession>A0ABY0FKD7</accession>
<dbReference type="GO" id="GO:0052913">
    <property type="term" value="F:16S rRNA (guanine(966)-N(2))-methyltransferase activity"/>
    <property type="evidence" value="ECO:0007669"/>
    <property type="project" value="UniProtKB-EC"/>
</dbReference>
<reference evidence="3 4" key="1">
    <citation type="journal article" date="2018" name="bioRxiv">
        <title>Evidence of independent acquisition and adaption of ultra-small bacteria to human hosts across the highly diverse yet reduced genomes of the phylum Saccharibacteria.</title>
        <authorList>
            <person name="McLean J.S."/>
            <person name="Bor B."/>
            <person name="To T.T."/>
            <person name="Liu Q."/>
            <person name="Kearns K.A."/>
            <person name="Solden L.M."/>
            <person name="Wrighton K.C."/>
            <person name="He X."/>
            <person name="Shi W."/>
        </authorList>
    </citation>
    <scope>NUCLEOTIDE SEQUENCE [LARGE SCALE GENOMIC DNA]</scope>
    <source>
        <strain evidence="3 4">TM7_KMM_G3_1_HOT_351</strain>
    </source>
</reference>
<dbReference type="InterPro" id="IPR004398">
    <property type="entry name" value="RNA_MeTrfase_RsmD"/>
</dbReference>
<evidence type="ECO:0000313" key="3">
    <source>
        <dbReference type="EMBL" id="RYC73824.1"/>
    </source>
</evidence>
<dbReference type="EMBL" id="PRLL01000003">
    <property type="protein sequence ID" value="RYC73824.1"/>
    <property type="molecule type" value="Genomic_DNA"/>
</dbReference>
<keyword evidence="4" id="KW-1185">Reference proteome</keyword>
<dbReference type="SUPFAM" id="SSF53335">
    <property type="entry name" value="S-adenosyl-L-methionine-dependent methyltransferases"/>
    <property type="match status" value="1"/>
</dbReference>
<organism evidence="3 4">
    <name type="scientific">Candidatus Nanosyncoccus nanoralicus</name>
    <dbReference type="NCBI Taxonomy" id="2171996"/>
    <lineage>
        <taxon>Bacteria</taxon>
        <taxon>Candidatus Saccharimonadota</taxon>
        <taxon>Candidatus Nanosyncoccalia</taxon>
        <taxon>Candidatus Nanosyncoccales</taxon>
        <taxon>Candidatus Nanosyncoccaceae</taxon>
        <taxon>Candidatus Nanosyncoccus</taxon>
    </lineage>
</organism>
<keyword evidence="1 3" id="KW-0489">Methyltransferase</keyword>
<protein>
    <submittedName>
        <fullName evidence="3">Ribosomal RNA small subunit methyltransferase D</fullName>
        <ecNumber evidence="3">2.1.1.171</ecNumber>
    </submittedName>
</protein>
<proteinExistence type="predicted"/>
<reference evidence="3 4" key="2">
    <citation type="journal article" date="2020" name="Cell Rep.">
        <title>Acquisition and Adaptation of Ultra-small Parasitic Reduced Genome Bacteria to Mammalian Hosts.</title>
        <authorList>
            <person name="McLean J.S."/>
            <person name="Bor B."/>
            <person name="Kerns K.A."/>
            <person name="Liu Q."/>
            <person name="To T.T."/>
            <person name="Solden L."/>
            <person name="Hendrickson E.L."/>
            <person name="Wrighton K."/>
            <person name="Shi W."/>
            <person name="He X."/>
        </authorList>
    </citation>
    <scope>NUCLEOTIDE SEQUENCE [LARGE SCALE GENOMIC DNA]</scope>
    <source>
        <strain evidence="3 4">TM7_KMM_G3_1_HOT_351</strain>
    </source>
</reference>
<gene>
    <name evidence="3" type="primary">rsmD</name>
    <name evidence="3" type="ORF">G3KMM_00163</name>
</gene>
<keyword evidence="2 3" id="KW-0808">Transferase</keyword>
<dbReference type="InterPro" id="IPR002052">
    <property type="entry name" value="DNA_methylase_N6_adenine_CS"/>
</dbReference>
<evidence type="ECO:0000256" key="2">
    <source>
        <dbReference type="ARBA" id="ARBA00022679"/>
    </source>
</evidence>
<dbReference type="PANTHER" id="PTHR43542:SF1">
    <property type="entry name" value="METHYLTRANSFERASE"/>
    <property type="match status" value="1"/>
</dbReference>
<dbReference type="EC" id="2.1.1.171" evidence="3"/>
<evidence type="ECO:0000256" key="1">
    <source>
        <dbReference type="ARBA" id="ARBA00022603"/>
    </source>
</evidence>
<evidence type="ECO:0000313" key="4">
    <source>
        <dbReference type="Proteomes" id="UP001191004"/>
    </source>
</evidence>
<dbReference type="Proteomes" id="UP001191004">
    <property type="component" value="Unassembled WGS sequence"/>
</dbReference>
<dbReference type="RefSeq" id="WP_129604208.1">
    <property type="nucleotide sequence ID" value="NZ_PRLL01000003.1"/>
</dbReference>
<name>A0ABY0FKD7_9BACT</name>
<sequence>MKSAREIFHQGKFTNVKITSGLFRGRELKAPQNGVTHPMGSREKLALFNSLSDKIKDKIILDVFAGTGALGLEALSRGASHVTFIEADKKAAEILKQNAIVLGVFEQVRIYNTKAEKIDFDSPFDIVIADPPYEYFHDLPLSVLDRLAKTAREYFVLSHPSDFDPHAIDAELLSTKAYAGSRITIFRPHEA</sequence>
<dbReference type="InterPro" id="IPR029063">
    <property type="entry name" value="SAM-dependent_MTases_sf"/>
</dbReference>
<comment type="caution">
    <text evidence="3">The sequence shown here is derived from an EMBL/GenBank/DDBJ whole genome shotgun (WGS) entry which is preliminary data.</text>
</comment>
<dbReference type="PROSITE" id="PS00092">
    <property type="entry name" value="N6_MTASE"/>
    <property type="match status" value="1"/>
</dbReference>
<dbReference type="PANTHER" id="PTHR43542">
    <property type="entry name" value="METHYLTRANSFERASE"/>
    <property type="match status" value="1"/>
</dbReference>
<dbReference type="Pfam" id="PF03602">
    <property type="entry name" value="Cons_hypoth95"/>
    <property type="match status" value="1"/>
</dbReference>